<evidence type="ECO:0000259" key="4">
    <source>
        <dbReference type="PROSITE" id="PS50405"/>
    </source>
</evidence>
<accession>A0AAD2D4F1</accession>
<dbReference type="Pfam" id="PF13417">
    <property type="entry name" value="GST_N_3"/>
    <property type="match status" value="1"/>
</dbReference>
<dbReference type="InterPro" id="IPR051369">
    <property type="entry name" value="GST_Theta"/>
</dbReference>
<dbReference type="Gene3D" id="1.20.1050.10">
    <property type="match status" value="1"/>
</dbReference>
<evidence type="ECO:0000256" key="2">
    <source>
        <dbReference type="ARBA" id="ARBA00022490"/>
    </source>
</evidence>
<dbReference type="Gene3D" id="3.40.30.10">
    <property type="entry name" value="Glutaredoxin"/>
    <property type="match status" value="1"/>
</dbReference>
<comment type="caution">
    <text evidence="5">The sequence shown here is derived from an EMBL/GenBank/DDBJ whole genome shotgun (WGS) entry which is preliminary data.</text>
</comment>
<organism evidence="5 6">
    <name type="scientific">Euplotes crassus</name>
    <dbReference type="NCBI Taxonomy" id="5936"/>
    <lineage>
        <taxon>Eukaryota</taxon>
        <taxon>Sar</taxon>
        <taxon>Alveolata</taxon>
        <taxon>Ciliophora</taxon>
        <taxon>Intramacronucleata</taxon>
        <taxon>Spirotrichea</taxon>
        <taxon>Hypotrichia</taxon>
        <taxon>Euplotida</taxon>
        <taxon>Euplotidae</taxon>
        <taxon>Moneuplotes</taxon>
    </lineage>
</organism>
<proteinExistence type="predicted"/>
<dbReference type="PANTHER" id="PTHR43917">
    <property type="match status" value="1"/>
</dbReference>
<dbReference type="AlphaFoldDB" id="A0AAD2D4F1"/>
<feature type="domain" description="GST C-terminal" evidence="4">
    <location>
        <begin position="89"/>
        <end position="217"/>
    </location>
</feature>
<evidence type="ECO:0000256" key="1">
    <source>
        <dbReference type="ARBA" id="ARBA00004496"/>
    </source>
</evidence>
<dbReference type="SFLD" id="SFLDS00019">
    <property type="entry name" value="Glutathione_Transferase_(cytos"/>
    <property type="match status" value="1"/>
</dbReference>
<dbReference type="PROSITE" id="PS50405">
    <property type="entry name" value="GST_CTER"/>
    <property type="match status" value="1"/>
</dbReference>
<keyword evidence="6" id="KW-1185">Reference proteome</keyword>
<evidence type="ECO:0000313" key="6">
    <source>
        <dbReference type="Proteomes" id="UP001295684"/>
    </source>
</evidence>
<dbReference type="InterPro" id="IPR040079">
    <property type="entry name" value="Glutathione_S-Trfase"/>
</dbReference>
<sequence length="217" mass="25084">MSLIFWHDPISEPSRTVYYVIKKLGIEHELKQVAIVKDTRTEEFKKDVNPAGLIPVIKHDDQFIYESSTIIRYLLDAFDPEEVLLPRTDLKERAKVDYWLSWRNTTYRPASDTAIMKMIVNPMFLGADKPSEEECKALVKATQDELAVIEAAVTDKPYLAGDHLTIADVYLYNEILEGHHLFKLELDGKVKEWFDRVNEDEIVKELTDVLLEILASM</sequence>
<name>A0AAD2D4F1_EUPCR</name>
<reference evidence="5" key="1">
    <citation type="submission" date="2023-07" db="EMBL/GenBank/DDBJ databases">
        <authorList>
            <consortium name="AG Swart"/>
            <person name="Singh M."/>
            <person name="Singh A."/>
            <person name="Seah K."/>
            <person name="Emmerich C."/>
        </authorList>
    </citation>
    <scope>NUCLEOTIDE SEQUENCE</scope>
    <source>
        <strain evidence="5">DP1</strain>
    </source>
</reference>
<dbReference type="SFLD" id="SFLDG00358">
    <property type="entry name" value="Main_(cytGST)"/>
    <property type="match status" value="1"/>
</dbReference>
<feature type="domain" description="GST N-terminal" evidence="3">
    <location>
        <begin position="1"/>
        <end position="82"/>
    </location>
</feature>
<dbReference type="InterPro" id="IPR036282">
    <property type="entry name" value="Glutathione-S-Trfase_C_sf"/>
</dbReference>
<dbReference type="InterPro" id="IPR036249">
    <property type="entry name" value="Thioredoxin-like_sf"/>
</dbReference>
<dbReference type="InterPro" id="IPR004045">
    <property type="entry name" value="Glutathione_S-Trfase_N"/>
</dbReference>
<comment type="subcellular location">
    <subcellularLocation>
        <location evidence="1">Cytoplasm</location>
    </subcellularLocation>
</comment>
<dbReference type="InterPro" id="IPR010987">
    <property type="entry name" value="Glutathione-S-Trfase_C-like"/>
</dbReference>
<gene>
    <name evidence="5" type="ORF">ECRASSUSDP1_LOCUS22144</name>
</gene>
<evidence type="ECO:0000259" key="3">
    <source>
        <dbReference type="PROSITE" id="PS50404"/>
    </source>
</evidence>
<dbReference type="InterPro" id="IPR004046">
    <property type="entry name" value="GST_C"/>
</dbReference>
<dbReference type="SUPFAM" id="SSF52833">
    <property type="entry name" value="Thioredoxin-like"/>
    <property type="match status" value="1"/>
</dbReference>
<dbReference type="PROSITE" id="PS50404">
    <property type="entry name" value="GST_NTER"/>
    <property type="match status" value="1"/>
</dbReference>
<dbReference type="GO" id="GO:0005737">
    <property type="term" value="C:cytoplasm"/>
    <property type="evidence" value="ECO:0007669"/>
    <property type="project" value="UniProtKB-SubCell"/>
</dbReference>
<dbReference type="SUPFAM" id="SSF47616">
    <property type="entry name" value="GST C-terminal domain-like"/>
    <property type="match status" value="1"/>
</dbReference>
<dbReference type="Proteomes" id="UP001295684">
    <property type="component" value="Unassembled WGS sequence"/>
</dbReference>
<dbReference type="PANTHER" id="PTHR43917:SF8">
    <property type="entry name" value="GH16740P-RELATED"/>
    <property type="match status" value="1"/>
</dbReference>
<dbReference type="EMBL" id="CAMPGE010022676">
    <property type="protein sequence ID" value="CAI2380704.1"/>
    <property type="molecule type" value="Genomic_DNA"/>
</dbReference>
<evidence type="ECO:0000313" key="5">
    <source>
        <dbReference type="EMBL" id="CAI2380704.1"/>
    </source>
</evidence>
<keyword evidence="2" id="KW-0963">Cytoplasm</keyword>
<evidence type="ECO:0008006" key="7">
    <source>
        <dbReference type="Google" id="ProtNLM"/>
    </source>
</evidence>
<protein>
    <recommendedName>
        <fullName evidence="7">Glutathione S-transferase</fullName>
    </recommendedName>
</protein>
<dbReference type="Pfam" id="PF00043">
    <property type="entry name" value="GST_C"/>
    <property type="match status" value="1"/>
</dbReference>